<dbReference type="PANTHER" id="PTHR13950:SF9">
    <property type="entry name" value="RABCONNECTIN-3A"/>
    <property type="match status" value="1"/>
</dbReference>
<keyword evidence="1" id="KW-0853">WD repeat</keyword>
<proteinExistence type="predicted"/>
<dbReference type="Gramene" id="Manes.01G244500.1.v8.1">
    <property type="protein sequence ID" value="Manes.01G244500.1.v8.1.CDS"/>
    <property type="gene ID" value="Manes.01G244500.v8.1"/>
</dbReference>
<dbReference type="STRING" id="3983.A0A2C9WNN3"/>
<dbReference type="OrthoDB" id="342131at2759"/>
<protein>
    <recommendedName>
        <fullName evidence="2">RAVE complex protein Rav1 C-terminal domain-containing protein</fullName>
    </recommendedName>
</protein>
<evidence type="ECO:0000313" key="3">
    <source>
        <dbReference type="EMBL" id="OAY62141.1"/>
    </source>
</evidence>
<accession>A0A2C9WNN3</accession>
<dbReference type="PROSITE" id="PS50082">
    <property type="entry name" value="WD_REPEATS_2"/>
    <property type="match status" value="1"/>
</dbReference>
<dbReference type="SUPFAM" id="SSF50978">
    <property type="entry name" value="WD40 repeat-like"/>
    <property type="match status" value="3"/>
</dbReference>
<comment type="caution">
    <text evidence="3">The sequence shown here is derived from an EMBL/GenBank/DDBJ whole genome shotgun (WGS) entry which is preliminary data.</text>
</comment>
<dbReference type="PROSITE" id="PS50294">
    <property type="entry name" value="WD_REPEATS_REGION"/>
    <property type="match status" value="1"/>
</dbReference>
<keyword evidence="4" id="KW-1185">Reference proteome</keyword>
<evidence type="ECO:0000313" key="4">
    <source>
        <dbReference type="Proteomes" id="UP000091857"/>
    </source>
</evidence>
<dbReference type="GO" id="GO:0007035">
    <property type="term" value="P:vacuolar acidification"/>
    <property type="evidence" value="ECO:0000318"/>
    <property type="project" value="GO_Central"/>
</dbReference>
<feature type="domain" description="RAVE complex protein Rav1 C-terminal" evidence="2">
    <location>
        <begin position="821"/>
        <end position="1389"/>
    </location>
</feature>
<dbReference type="InterPro" id="IPR015943">
    <property type="entry name" value="WD40/YVTN_repeat-like_dom_sf"/>
</dbReference>
<dbReference type="Pfam" id="PF00400">
    <property type="entry name" value="WD40"/>
    <property type="match status" value="2"/>
</dbReference>
<sequence length="2510" mass="278216">MSETMSSCHSTSTIDPTNHLPLSILRSDTVPPAPTRSGSTIDWLPEFAGYAWIAYGASSLLVISHLPSPLSSDESLIGPILRQVFELSGDHSSAVTSVSWSPVTPSIGELAAASDSCIYVFSHDSQSSKGSFCWSQNAVLLQCTKVEAIKWTGSGDGIVSGGIDVILWRRRNRSWEIAWKFKRDEPQNLVSATWSIEGPSATAARPNNLLIKESSSESKCVLVCYGDSISEYEKFELRHPQPVLMIQWRPPTERQPQRDAKYLVRNMLLTCCLDGTARLWTEVDNGKVRKFGKENNDRKTTRKFFCVAAVIEINQVLNGNLGMDIFLNWAIESRGIYRTGEDINQFFSTERYRHGVGRCEWLIGFGPGTVITFWAVHCLDDVSPMRFPRVTLWKRQELHGADFSKFKDSLLLNKVIILRNCLSGPPEICSLVHLLPCNSLIWSLLHTQRSGDDENSLVNSSTIYKYSSCSAVQNGGHGGKILEVAMHPYIYELQLAASLDSNGLILFWFVSTMSNCNPELSTLTPTWKICGKFATHDSFSKYTSLKWSPSVSDEDRVLLMGHVGGIDCFVVKLSQIEGGEDIICHFICTIPLTGHGPYEDNVLNIFAIPLPSTCNKTFRYNKFMLLGVSMKSFEALSWEVTLHSYDLPESTCGCNFDDQNSHRFTWKFENTFANKRYCLGVNPCSSQFPEPYSHDQITSFSMVGPGNLIPTHEKLEFDRDSCCSVPAYIMATGFSDGSLKLWRSNPSKLPTPHNQIPWELVGKFVAHQGPVNSICLTDCGQKIATISAGSNTDGTSILHIWGSINLIGAGSFVLEDILSIDGDVVALKWLALGNGQLFLGVCTHNNLQVYAQKHSGGQTVVNLGKSLNLKNWSCIAVTYTLPAIHDLLWGPQAAAIIVHDDYFSLFSQWLFLVDDEQQAKCHPNFIGEDGEGAKDKCTPLSIFTDLDSISDLRKSSLPIKIKDNIDFLSSSGQLKHGSHNLLGFWSLVEIAEKLVRTLPVYHPEALLMNLYSGNWKRAYVSLRHLVEYLTSAHASEKKCSSGKKWHIVPQISLSNYFEGPILKDSMNKGFQWSADASASQIFVYDTVSNDSNHLFTSSTTSELCGFVEPIENMYELADLTNIEKLQILAIIDLLTEIQQSASAYENLDEPGQRFWVALRFQQLHYCRGFGRAPSVEELVVDTRLMSWAFHSDCQETLMSSFLPSEPTWKEMQTLGVGFWFTNVAQLRTRVEKLARKQYLRKRDPKDCALLYIALNRLQVLAGLFKISKDEKDKPLVGFLSRNFQEEKNKAAALKNAYVLMGKHQLELAIAFFLLGGDNYSAITVCAKNLGDEQLALIICHLVEGQGGPLEHHLITKFMLPSAAERGDYWLASLLEWELGNYLQSFLCMLGFQTSSVIDKYAVSSNHAAFMDPHIGLHCLKLASKSCMRNAVGEQNASVLSRLATFMVATAFCRSGLPLEALECLSSSSSISGSMDQGSISDVDHSQILHGILKPAASDSLNWLSGNVALHLESCTKLDLALQYFSKLMREHPSWPDSNLGSIQLSACFRDCEIHQYEELQKKFQENFYTGLSKFGQKFSVASPHLIKMILVWLCNNGLLFIGYDILLCYASVDHSKDESHPVGNLVLYPLLHKPLLKSIQDISLLLSRFIVSCNITCLQQKSCDIENDVSGEVRSTWSNTRGHFFQGIMPMLWSLRSAMRINCCFLSEDVTARSLVILDLYEFYVHFASAWLKKNSKGLLLMVQPLLITCTNGHIPYEVDMSNLKNILYHIAELLASDLSVDDAGSGHAITKNDPCKLDRGATRSFSEDEKWHIIGACLWQHMSRFVKHKLHSLSINLEDICFSGASHGITEQVVSFSQILSKLLMATLVHVSSYHVKVFGSSLLLKLENRFNIPTLAWLRESSPSQAKVLYQDASADIVNSRDELSTFDILWATCADPSIIREGFAQEKINWPQFVNHRSSEDWSDLYKSIREDHETKEVLDHEVRLGNNPVSDEVGSPAKGLFKGGRAFLTSWQKDSTNAREVTHFQTAKEIFKRDGELLEALCINSVSEGQAAISSNRKGIIFFNWEDGIPSADQSEYIWANADWPPNGWAGAESTPIPTYVSPGVGLGSKKGAHLGLGGATLGMGSLARPRKELTGGGAFGIPGYAGIGASGLGWEVQDEFEEFVDPPATMENISTRAFSSHPSRPFFLVGSSNTHIYLWEFGKDKATATYGVLPAANVPPPFALASISALQFDHCGHRFATAALDGTVCTWQLEVGGRSNIRPTESSLCFNGHASDVTYVTSSGSVVATAGHSSNGANVVVWDTLAPPTTSQASIICHEGGARSISVFDHDIESNSISPLIVTGGRGGDVGLHDFRYIATGRTKRHRHFDNCDGRSNMPSNMDLQAGVGEKVGDHNQNGMLWYIPKAHLGSVTKITTIPHTSLFLTGSKDGDVKLWDAKAAKLVYHWPKLHERRTFLRPSSRGFGGVVKVAVTDIQVVSHGFLTCGGDGLVKFLQIKDNQHEKFN</sequence>
<evidence type="ECO:0000259" key="2">
    <source>
        <dbReference type="Pfam" id="PF12234"/>
    </source>
</evidence>
<dbReference type="SMART" id="SM00320">
    <property type="entry name" value="WD40"/>
    <property type="match status" value="11"/>
</dbReference>
<organism evidence="3 4">
    <name type="scientific">Manihot esculenta</name>
    <name type="common">Cassava</name>
    <name type="synonym">Jatropha manihot</name>
    <dbReference type="NCBI Taxonomy" id="3983"/>
    <lineage>
        <taxon>Eukaryota</taxon>
        <taxon>Viridiplantae</taxon>
        <taxon>Streptophyta</taxon>
        <taxon>Embryophyta</taxon>
        <taxon>Tracheophyta</taxon>
        <taxon>Spermatophyta</taxon>
        <taxon>Magnoliopsida</taxon>
        <taxon>eudicotyledons</taxon>
        <taxon>Gunneridae</taxon>
        <taxon>Pentapetalae</taxon>
        <taxon>rosids</taxon>
        <taxon>fabids</taxon>
        <taxon>Malpighiales</taxon>
        <taxon>Euphorbiaceae</taxon>
        <taxon>Crotonoideae</taxon>
        <taxon>Manihoteae</taxon>
        <taxon>Manihot</taxon>
    </lineage>
</organism>
<dbReference type="FunFam" id="2.130.10.10:FF:001240">
    <property type="entry name" value="Transducin family protein / WD-40 repeat family protein"/>
    <property type="match status" value="1"/>
</dbReference>
<evidence type="ECO:0000256" key="1">
    <source>
        <dbReference type="PROSITE-ProRule" id="PRU00221"/>
    </source>
</evidence>
<dbReference type="InterPro" id="IPR022033">
    <property type="entry name" value="Rav1p_C"/>
</dbReference>
<reference evidence="4" key="1">
    <citation type="journal article" date="2016" name="Nat. Biotechnol.">
        <title>Sequencing wild and cultivated cassava and related species reveals extensive interspecific hybridization and genetic diversity.</title>
        <authorList>
            <person name="Bredeson J.V."/>
            <person name="Lyons J.B."/>
            <person name="Prochnik S.E."/>
            <person name="Wu G.A."/>
            <person name="Ha C.M."/>
            <person name="Edsinger-Gonzales E."/>
            <person name="Grimwood J."/>
            <person name="Schmutz J."/>
            <person name="Rabbi I.Y."/>
            <person name="Egesi C."/>
            <person name="Nauluvula P."/>
            <person name="Lebot V."/>
            <person name="Ndunguru J."/>
            <person name="Mkamilo G."/>
            <person name="Bart R.S."/>
            <person name="Setter T.L."/>
            <person name="Gleadow R.M."/>
            <person name="Kulakow P."/>
            <person name="Ferguson M.E."/>
            <person name="Rounsley S."/>
            <person name="Rokhsar D.S."/>
        </authorList>
    </citation>
    <scope>NUCLEOTIDE SEQUENCE [LARGE SCALE GENOMIC DNA]</scope>
    <source>
        <strain evidence="4">cv. AM560-2</strain>
    </source>
</reference>
<dbReference type="InterPro" id="IPR036322">
    <property type="entry name" value="WD40_repeat_dom_sf"/>
</dbReference>
<dbReference type="Pfam" id="PF12234">
    <property type="entry name" value="Rav1p_C"/>
    <property type="match status" value="1"/>
</dbReference>
<dbReference type="GO" id="GO:0043291">
    <property type="term" value="C:RAVE complex"/>
    <property type="evidence" value="ECO:0000318"/>
    <property type="project" value="GO_Central"/>
</dbReference>
<dbReference type="PANTHER" id="PTHR13950">
    <property type="entry name" value="RABCONNECTIN-RELATED"/>
    <property type="match status" value="1"/>
</dbReference>
<dbReference type="Gene3D" id="2.130.10.10">
    <property type="entry name" value="YVTN repeat-like/Quinoprotein amine dehydrogenase"/>
    <property type="match status" value="3"/>
</dbReference>
<name>A0A2C9WNN3_MANES</name>
<dbReference type="InterPro" id="IPR052208">
    <property type="entry name" value="DmX-like/RAVE_component"/>
</dbReference>
<feature type="repeat" description="WD" evidence="1">
    <location>
        <begin position="2410"/>
        <end position="2451"/>
    </location>
</feature>
<dbReference type="EMBL" id="CM004387">
    <property type="protein sequence ID" value="OAY62141.1"/>
    <property type="molecule type" value="Genomic_DNA"/>
</dbReference>
<gene>
    <name evidence="3" type="ORF">MANES_01G244500v8</name>
</gene>
<dbReference type="Proteomes" id="UP000091857">
    <property type="component" value="Chromosome 1"/>
</dbReference>
<dbReference type="InterPro" id="IPR001680">
    <property type="entry name" value="WD40_rpt"/>
</dbReference>